<proteinExistence type="inferred from homology"/>
<keyword evidence="4" id="KW-0732">Signal</keyword>
<dbReference type="InterPro" id="IPR010829">
    <property type="entry name" value="Cerato-platanin"/>
</dbReference>
<gene>
    <name evidence="5" type="ORF">CPAG_01680</name>
</gene>
<sequence>MKFSLLSAIAAAVFVPFTSATPLASTADLSYDTHYDDPSLPLSGVTCSDGDNGMITKGYNTAGEIPNYPHVGGAFTVETWNSPNCGKCYKVTYNAKTIFLTAIDHSNSGFNIAKKSMDVLTNGRAEELGRIKVTYEEVASSLCGLK</sequence>
<dbReference type="InterPro" id="IPR036908">
    <property type="entry name" value="RlpA-like_sf"/>
</dbReference>
<feature type="chain" id="PRO_5005270981" evidence="4">
    <location>
        <begin position="21"/>
        <end position="146"/>
    </location>
</feature>
<organism evidence="5 6">
    <name type="scientific">Coccidioides posadasii RMSCC 3488</name>
    <dbReference type="NCBI Taxonomy" id="454284"/>
    <lineage>
        <taxon>Eukaryota</taxon>
        <taxon>Fungi</taxon>
        <taxon>Dikarya</taxon>
        <taxon>Ascomycota</taxon>
        <taxon>Pezizomycotina</taxon>
        <taxon>Eurotiomycetes</taxon>
        <taxon>Eurotiomycetidae</taxon>
        <taxon>Onygenales</taxon>
        <taxon>Onygenaceae</taxon>
        <taxon>Coccidioides</taxon>
    </lineage>
</organism>
<evidence type="ECO:0000256" key="1">
    <source>
        <dbReference type="ARBA" id="ARBA00004613"/>
    </source>
</evidence>
<feature type="signal peptide" evidence="4">
    <location>
        <begin position="1"/>
        <end position="20"/>
    </location>
</feature>
<reference evidence="6" key="2">
    <citation type="journal article" date="2009" name="Genome Res.">
        <title>Comparative genomic analyses of the human fungal pathogens Coccidioides and their relatives.</title>
        <authorList>
            <person name="Sharpton T.J."/>
            <person name="Stajich J.E."/>
            <person name="Rounsley S.D."/>
            <person name="Gardner M.J."/>
            <person name="Wortman J.R."/>
            <person name="Jordar V.S."/>
            <person name="Maiti R."/>
            <person name="Kodira C.D."/>
            <person name="Neafsey D.E."/>
            <person name="Zeng Q."/>
            <person name="Hung C.-Y."/>
            <person name="McMahan C."/>
            <person name="Muszewska A."/>
            <person name="Grynberg M."/>
            <person name="Mandel M.A."/>
            <person name="Kellner E.M."/>
            <person name="Barker B.M."/>
            <person name="Galgiani J.N."/>
            <person name="Orbach M.J."/>
            <person name="Kirkland T.N."/>
            <person name="Cole G.T."/>
            <person name="Henn M.R."/>
            <person name="Birren B.W."/>
            <person name="Taylor J.W."/>
        </authorList>
    </citation>
    <scope>NUCLEOTIDE SEQUENCE [LARGE SCALE GENOMIC DNA]</scope>
    <source>
        <strain evidence="6">RMSCC 3488</strain>
    </source>
</reference>
<evidence type="ECO:0000256" key="3">
    <source>
        <dbReference type="ARBA" id="ARBA00022525"/>
    </source>
</evidence>
<dbReference type="Gene3D" id="2.40.40.10">
    <property type="entry name" value="RlpA-like domain"/>
    <property type="match status" value="1"/>
</dbReference>
<evidence type="ECO:0000313" key="6">
    <source>
        <dbReference type="Proteomes" id="UP000054567"/>
    </source>
</evidence>
<reference evidence="5 6" key="1">
    <citation type="submission" date="2007-06" db="EMBL/GenBank/DDBJ databases">
        <title>The Genome Sequence of Coccidioides posadasii RMSCC_3488.</title>
        <authorList>
            <consortium name="Coccidioides Genome Resources Consortium"/>
            <consortium name="The Broad Institute Genome Sequencing Platform"/>
            <person name="Henn M.R."/>
            <person name="Sykes S."/>
            <person name="Young S."/>
            <person name="Jaffe D."/>
            <person name="Berlin A."/>
            <person name="Alvarez P."/>
            <person name="Butler J."/>
            <person name="Gnerre S."/>
            <person name="Grabherr M."/>
            <person name="Mauceli E."/>
            <person name="Brockman W."/>
            <person name="Kodira C."/>
            <person name="Alvarado L."/>
            <person name="Zeng Q."/>
            <person name="Crawford M."/>
            <person name="Antoine C."/>
            <person name="Devon K."/>
            <person name="Galgiani J."/>
            <person name="Orsborn K."/>
            <person name="Lewis M.L."/>
            <person name="Nusbaum C."/>
            <person name="Galagan J."/>
            <person name="Birren B."/>
        </authorList>
    </citation>
    <scope>NUCLEOTIDE SEQUENCE [LARGE SCALE GENOMIC DNA]</scope>
    <source>
        <strain evidence="5 6">RMSCC 3488</strain>
    </source>
</reference>
<dbReference type="SMR" id="A0A0J6F8P4"/>
<dbReference type="CDD" id="cd22778">
    <property type="entry name" value="DPBB_CEPL-like"/>
    <property type="match status" value="1"/>
</dbReference>
<name>A0A0J6F8P4_COCPO</name>
<dbReference type="VEuPathDB" id="FungiDB:CPAG_01680"/>
<dbReference type="OrthoDB" id="4898945at2759"/>
<evidence type="ECO:0000256" key="2">
    <source>
        <dbReference type="ARBA" id="ARBA00010421"/>
    </source>
</evidence>
<dbReference type="Proteomes" id="UP000054567">
    <property type="component" value="Unassembled WGS sequence"/>
</dbReference>
<evidence type="ECO:0000256" key="4">
    <source>
        <dbReference type="SAM" id="SignalP"/>
    </source>
</evidence>
<keyword evidence="3" id="KW-0964">Secreted</keyword>
<evidence type="ECO:0000313" key="5">
    <source>
        <dbReference type="EMBL" id="KMM65329.1"/>
    </source>
</evidence>
<comment type="subcellular location">
    <subcellularLocation>
        <location evidence="1">Secreted</location>
    </subcellularLocation>
</comment>
<reference evidence="6" key="3">
    <citation type="journal article" date="2010" name="Genome Res.">
        <title>Population genomic sequencing of Coccidioides fungi reveals recent hybridization and transposon control.</title>
        <authorList>
            <person name="Neafsey D.E."/>
            <person name="Barker B.M."/>
            <person name="Sharpton T.J."/>
            <person name="Stajich J.E."/>
            <person name="Park D.J."/>
            <person name="Whiston E."/>
            <person name="Hung C.-Y."/>
            <person name="McMahan C."/>
            <person name="White J."/>
            <person name="Sykes S."/>
            <person name="Heiman D."/>
            <person name="Young S."/>
            <person name="Zeng Q."/>
            <person name="Abouelleil A."/>
            <person name="Aftuck L."/>
            <person name="Bessette D."/>
            <person name="Brown A."/>
            <person name="FitzGerald M."/>
            <person name="Lui A."/>
            <person name="Macdonald J.P."/>
            <person name="Priest M."/>
            <person name="Orbach M.J."/>
            <person name="Galgiani J.N."/>
            <person name="Kirkland T.N."/>
            <person name="Cole G.T."/>
            <person name="Birren B.W."/>
            <person name="Henn M.R."/>
            <person name="Taylor J.W."/>
            <person name="Rounsley S.D."/>
        </authorList>
    </citation>
    <scope>NUCLEOTIDE SEQUENCE [LARGE SCALE GENOMIC DNA]</scope>
    <source>
        <strain evidence="6">RMSCC 3488</strain>
    </source>
</reference>
<dbReference type="GO" id="GO:0005576">
    <property type="term" value="C:extracellular region"/>
    <property type="evidence" value="ECO:0007669"/>
    <property type="project" value="UniProtKB-SubCell"/>
</dbReference>
<comment type="similarity">
    <text evidence="2">Belongs to the cerato-platanin family.</text>
</comment>
<dbReference type="SUPFAM" id="SSF50685">
    <property type="entry name" value="Barwin-like endoglucanases"/>
    <property type="match status" value="1"/>
</dbReference>
<dbReference type="Pfam" id="PF07249">
    <property type="entry name" value="Cerato-platanin"/>
    <property type="match status" value="1"/>
</dbReference>
<protein>
    <submittedName>
        <fullName evidence="5">Cerato-platanin family protein</fullName>
    </submittedName>
</protein>
<accession>A0A0J6F8P4</accession>
<dbReference type="AlphaFoldDB" id="A0A0J6F8P4"/>
<dbReference type="EMBL" id="DS268109">
    <property type="protein sequence ID" value="KMM65329.1"/>
    <property type="molecule type" value="Genomic_DNA"/>
</dbReference>